<organism evidence="2 3">
    <name type="scientific">Neoarthrinium moseri</name>
    <dbReference type="NCBI Taxonomy" id="1658444"/>
    <lineage>
        <taxon>Eukaryota</taxon>
        <taxon>Fungi</taxon>
        <taxon>Dikarya</taxon>
        <taxon>Ascomycota</taxon>
        <taxon>Pezizomycotina</taxon>
        <taxon>Sordariomycetes</taxon>
        <taxon>Xylariomycetidae</taxon>
        <taxon>Amphisphaeriales</taxon>
        <taxon>Apiosporaceae</taxon>
        <taxon>Neoarthrinium</taxon>
    </lineage>
</organism>
<name>A0A9P9WE49_9PEZI</name>
<keyword evidence="3" id="KW-1185">Reference proteome</keyword>
<sequence length="357" mass="41031">MSTDAQPPIVDETTAQPATVTSGGGDILMDSYVDFINNDHGTAPDQWLVPTHEGLFTEHPSTPVDEEIVKSYQKMESFCDQMEPWYLYDPKSSLYYITNRVKEFTAEMARTSATPFLHRCLYKDYTPQCMLSCFTTSVLYANRTPANKPMVMRAIHGVVRELINVEAGRNFAAPIEKLARTQTLFMYQTIRLFDGNITMRAQGEKDMPLLQTWLSELCNMRDNLGELAQLESSATRTQPPREWEQWVFAESVRRTIVIAYSVITLYETMKEPEEEDDPGPWAYIHRWTLARALWEAGSPSEFDRMWKSSSHYIISNYSFEKFLEHGKGKDVDEFAEILLCVFIGVDATKEFISTHQD</sequence>
<dbReference type="Proteomes" id="UP000829685">
    <property type="component" value="Unassembled WGS sequence"/>
</dbReference>
<accession>A0A9P9WE49</accession>
<evidence type="ECO:0000313" key="2">
    <source>
        <dbReference type="EMBL" id="KAI1859041.1"/>
    </source>
</evidence>
<protein>
    <submittedName>
        <fullName evidence="2">Uncharacterized protein</fullName>
    </submittedName>
</protein>
<evidence type="ECO:0000256" key="1">
    <source>
        <dbReference type="SAM" id="MobiDB-lite"/>
    </source>
</evidence>
<comment type="caution">
    <text evidence="2">The sequence shown here is derived from an EMBL/GenBank/DDBJ whole genome shotgun (WGS) entry which is preliminary data.</text>
</comment>
<feature type="region of interest" description="Disordered" evidence="1">
    <location>
        <begin position="1"/>
        <end position="21"/>
    </location>
</feature>
<gene>
    <name evidence="2" type="ORF">JX265_010518</name>
</gene>
<dbReference type="AlphaFoldDB" id="A0A9P9WE49"/>
<evidence type="ECO:0000313" key="3">
    <source>
        <dbReference type="Proteomes" id="UP000829685"/>
    </source>
</evidence>
<dbReference type="EMBL" id="JAFIMR010000035">
    <property type="protein sequence ID" value="KAI1859041.1"/>
    <property type="molecule type" value="Genomic_DNA"/>
</dbReference>
<proteinExistence type="predicted"/>
<reference evidence="2" key="1">
    <citation type="submission" date="2021-03" db="EMBL/GenBank/DDBJ databases">
        <title>Revisited historic fungal species revealed as producer of novel bioactive compounds through whole genome sequencing and comparative genomics.</title>
        <authorList>
            <person name="Vignolle G.A."/>
            <person name="Hochenegger N."/>
            <person name="Mach R.L."/>
            <person name="Mach-Aigner A.R."/>
            <person name="Javad Rahimi M."/>
            <person name="Salim K.A."/>
            <person name="Chan C.M."/>
            <person name="Lim L.B.L."/>
            <person name="Cai F."/>
            <person name="Druzhinina I.S."/>
            <person name="U'Ren J.M."/>
            <person name="Derntl C."/>
        </authorList>
    </citation>
    <scope>NUCLEOTIDE SEQUENCE</scope>
    <source>
        <strain evidence="2">TUCIM 5799</strain>
    </source>
</reference>